<sequence length="419" mass="46575">MLQAARLPQGHAGRPAARAARLRRTPLLRASACAGLRATRADRCSSKSPAPSAARSRREAVQLLGKPLAMDSARQRTACQAIPGSKEDEAAFNSFLTRFSATDEERQRAGEVVKTVQDALHRMPDISVSRVEPVGSFGRRTMVNDFDVDLQAYVVAFQGRTLRYPEDWQPDGALQTSIRGMVAKGLGAGGVGGVKLVTIADDPYYRHVLQVGHKNLIWEQHEMLMRPVYDNPGAAMYDQLRERADTAALTKVTQSCSDDVKRVVRVTKAWVRRLEEDGRLQGHKGAPGDPRISSVALEVLVMAANQLQFRRRAPSGYELFVEALRLIVAAVEQQEVVMVDAGEWGYRRELGERCAAKNWKDHSVRIIHPTDPTCNLARPREQRPEPDWQGLANEARQLLELMAKDTFDAVRKRSTLGLL</sequence>
<evidence type="ECO:0000313" key="2">
    <source>
        <dbReference type="EMBL" id="PNH11591.1"/>
    </source>
</evidence>
<dbReference type="GO" id="GO:0001730">
    <property type="term" value="F:2'-5'-oligoadenylate synthetase activity"/>
    <property type="evidence" value="ECO:0007669"/>
    <property type="project" value="TreeGrafter"/>
</dbReference>
<accession>A0A2J8AGF0</accession>
<dbReference type="PANTHER" id="PTHR11258:SF11">
    <property type="entry name" value="C2H2-TYPE DOMAIN-CONTAINING PROTEIN"/>
    <property type="match status" value="1"/>
</dbReference>
<protein>
    <recommendedName>
        <fullName evidence="4">Nucleotidyltransferase</fullName>
    </recommendedName>
</protein>
<dbReference type="EMBL" id="PGGS01000026">
    <property type="protein sequence ID" value="PNH11591.1"/>
    <property type="molecule type" value="Genomic_DNA"/>
</dbReference>
<dbReference type="GO" id="GO:0016020">
    <property type="term" value="C:membrane"/>
    <property type="evidence" value="ECO:0007669"/>
    <property type="project" value="TreeGrafter"/>
</dbReference>
<dbReference type="InterPro" id="IPR043519">
    <property type="entry name" value="NT_sf"/>
</dbReference>
<dbReference type="Proteomes" id="UP000236333">
    <property type="component" value="Unassembled WGS sequence"/>
</dbReference>
<comment type="caution">
    <text evidence="2">The sequence shown here is derived from an EMBL/GenBank/DDBJ whole genome shotgun (WGS) entry which is preliminary data.</text>
</comment>
<organism evidence="2 3">
    <name type="scientific">Tetrabaena socialis</name>
    <dbReference type="NCBI Taxonomy" id="47790"/>
    <lineage>
        <taxon>Eukaryota</taxon>
        <taxon>Viridiplantae</taxon>
        <taxon>Chlorophyta</taxon>
        <taxon>core chlorophytes</taxon>
        <taxon>Chlorophyceae</taxon>
        <taxon>CS clade</taxon>
        <taxon>Chlamydomonadales</taxon>
        <taxon>Tetrabaenaceae</taxon>
        <taxon>Tetrabaena</taxon>
    </lineage>
</organism>
<dbReference type="PANTHER" id="PTHR11258">
    <property type="entry name" value="2-5 OLIGOADENYLATE SYNTHETASE"/>
    <property type="match status" value="1"/>
</dbReference>
<feature type="region of interest" description="Disordered" evidence="1">
    <location>
        <begin position="1"/>
        <end position="20"/>
    </location>
</feature>
<reference evidence="2 3" key="1">
    <citation type="journal article" date="2017" name="Mol. Biol. Evol.">
        <title>The 4-celled Tetrabaena socialis nuclear genome reveals the essential components for genetic control of cell number at the origin of multicellularity in the volvocine lineage.</title>
        <authorList>
            <person name="Featherston J."/>
            <person name="Arakaki Y."/>
            <person name="Hanschen E.R."/>
            <person name="Ferris P.J."/>
            <person name="Michod R.E."/>
            <person name="Olson B.J.S.C."/>
            <person name="Nozaki H."/>
            <person name="Durand P.M."/>
        </authorList>
    </citation>
    <scope>NUCLEOTIDE SEQUENCE [LARGE SCALE GENOMIC DNA]</scope>
    <source>
        <strain evidence="2 3">NIES-571</strain>
    </source>
</reference>
<keyword evidence="3" id="KW-1185">Reference proteome</keyword>
<dbReference type="SUPFAM" id="SSF81301">
    <property type="entry name" value="Nucleotidyltransferase"/>
    <property type="match status" value="1"/>
</dbReference>
<evidence type="ECO:0008006" key="4">
    <source>
        <dbReference type="Google" id="ProtNLM"/>
    </source>
</evidence>
<dbReference type="GO" id="GO:0003725">
    <property type="term" value="F:double-stranded RNA binding"/>
    <property type="evidence" value="ECO:0007669"/>
    <property type="project" value="TreeGrafter"/>
</dbReference>
<gene>
    <name evidence="2" type="ORF">TSOC_001555</name>
</gene>
<dbReference type="GO" id="GO:0005829">
    <property type="term" value="C:cytosol"/>
    <property type="evidence" value="ECO:0007669"/>
    <property type="project" value="TreeGrafter"/>
</dbReference>
<dbReference type="OrthoDB" id="543305at2759"/>
<dbReference type="GO" id="GO:0005654">
    <property type="term" value="C:nucleoplasm"/>
    <property type="evidence" value="ECO:0007669"/>
    <property type="project" value="TreeGrafter"/>
</dbReference>
<dbReference type="AlphaFoldDB" id="A0A2J8AGF0"/>
<evidence type="ECO:0000313" key="3">
    <source>
        <dbReference type="Proteomes" id="UP000236333"/>
    </source>
</evidence>
<proteinExistence type="predicted"/>
<evidence type="ECO:0000256" key="1">
    <source>
        <dbReference type="SAM" id="MobiDB-lite"/>
    </source>
</evidence>
<name>A0A2J8AGF0_9CHLO</name>
<dbReference type="Gene3D" id="1.10.1410.20">
    <property type="entry name" value="2'-5'-oligoadenylate synthetase 1, domain 2"/>
    <property type="match status" value="1"/>
</dbReference>